<accession>A0A9X8NTL0</accession>
<gene>
    <name evidence="1" type="ORF">DR116_0024845</name>
</gene>
<comment type="caution">
    <text evidence="1">The sequence shown here is derived from an EMBL/GenBank/DDBJ whole genome shotgun (WGS) entry which is preliminary data.</text>
</comment>
<protein>
    <submittedName>
        <fullName evidence="1">Uncharacterized protein</fullName>
    </submittedName>
</protein>
<dbReference type="InterPro" id="IPR015813">
    <property type="entry name" value="Pyrv/PenolPyrv_kinase-like_dom"/>
</dbReference>
<dbReference type="Proteomes" id="UP000253597">
    <property type="component" value="Unassembled WGS sequence"/>
</dbReference>
<dbReference type="EMBL" id="QNGD03000014">
    <property type="protein sequence ID" value="RWQ71089.1"/>
    <property type="molecule type" value="Genomic_DNA"/>
</dbReference>
<reference evidence="1 2" key="1">
    <citation type="submission" date="2019-01" db="EMBL/GenBank/DDBJ databases">
        <title>Draft genome sequence of heavy metal resistant Bacillus cereus NWUAB01.</title>
        <authorList>
            <person name="Babalola O."/>
            <person name="Aremu B.R."/>
            <person name="Ayangbenro A.S."/>
        </authorList>
    </citation>
    <scope>NUCLEOTIDE SEQUENCE [LARGE SCALE GENOMIC DNA]</scope>
    <source>
        <strain evidence="1 2">NWUAB01</strain>
    </source>
</reference>
<proteinExistence type="predicted"/>
<dbReference type="GO" id="GO:0003824">
    <property type="term" value="F:catalytic activity"/>
    <property type="evidence" value="ECO:0007669"/>
    <property type="project" value="InterPro"/>
</dbReference>
<organism evidence="1 2">
    <name type="scientific">Bacillus cereus</name>
    <dbReference type="NCBI Taxonomy" id="1396"/>
    <lineage>
        <taxon>Bacteria</taxon>
        <taxon>Bacillati</taxon>
        <taxon>Bacillota</taxon>
        <taxon>Bacilli</taxon>
        <taxon>Bacillales</taxon>
        <taxon>Bacillaceae</taxon>
        <taxon>Bacillus</taxon>
        <taxon>Bacillus cereus group</taxon>
    </lineage>
</organism>
<sequence length="45" mass="5169">MQGVCGGHANEPQLFRFFRNYGLDFVVVVSKNILFIKVALLNHYL</sequence>
<name>A0A9X8NTL0_BACCE</name>
<evidence type="ECO:0000313" key="1">
    <source>
        <dbReference type="EMBL" id="RWQ71089.1"/>
    </source>
</evidence>
<dbReference type="SUPFAM" id="SSF51621">
    <property type="entry name" value="Phosphoenolpyruvate/pyruvate domain"/>
    <property type="match status" value="1"/>
</dbReference>
<evidence type="ECO:0000313" key="2">
    <source>
        <dbReference type="Proteomes" id="UP000253597"/>
    </source>
</evidence>
<dbReference type="AlphaFoldDB" id="A0A9X8NTL0"/>